<name>A0ABS4GNZ1_9BACL</name>
<keyword evidence="1" id="KW-0812">Transmembrane</keyword>
<sequence length="53" mass="6354">MYHIEWGTAIYQLFIFLLVIGVPILIIVFFLMKRSSKIKELEQRIEKLENGRD</sequence>
<keyword evidence="1" id="KW-0472">Membrane</keyword>
<dbReference type="EMBL" id="JAGGKT010000004">
    <property type="protein sequence ID" value="MBP1931997.1"/>
    <property type="molecule type" value="Genomic_DNA"/>
</dbReference>
<reference evidence="2 3" key="1">
    <citation type="submission" date="2021-03" db="EMBL/GenBank/DDBJ databases">
        <title>Genomic Encyclopedia of Type Strains, Phase IV (KMG-IV): sequencing the most valuable type-strain genomes for metagenomic binning, comparative biology and taxonomic classification.</title>
        <authorList>
            <person name="Goeker M."/>
        </authorList>
    </citation>
    <scope>NUCLEOTIDE SEQUENCE [LARGE SCALE GENOMIC DNA]</scope>
    <source>
        <strain evidence="2 3">DSM 24738</strain>
    </source>
</reference>
<gene>
    <name evidence="2" type="ORF">J2Z37_001998</name>
</gene>
<protein>
    <submittedName>
        <fullName evidence="2">Preprotein translocase subunit YajC</fullName>
    </submittedName>
</protein>
<evidence type="ECO:0000313" key="3">
    <source>
        <dbReference type="Proteomes" id="UP001519343"/>
    </source>
</evidence>
<dbReference type="RefSeq" id="WP_209810056.1">
    <property type="nucleotide sequence ID" value="NZ_JAGGKT010000004.1"/>
</dbReference>
<feature type="transmembrane region" description="Helical" evidence="1">
    <location>
        <begin position="6"/>
        <end position="31"/>
    </location>
</feature>
<organism evidence="2 3">
    <name type="scientific">Ammoniphilus resinae</name>
    <dbReference type="NCBI Taxonomy" id="861532"/>
    <lineage>
        <taxon>Bacteria</taxon>
        <taxon>Bacillati</taxon>
        <taxon>Bacillota</taxon>
        <taxon>Bacilli</taxon>
        <taxon>Bacillales</taxon>
        <taxon>Paenibacillaceae</taxon>
        <taxon>Aneurinibacillus group</taxon>
        <taxon>Ammoniphilus</taxon>
    </lineage>
</organism>
<proteinExistence type="predicted"/>
<evidence type="ECO:0000256" key="1">
    <source>
        <dbReference type="SAM" id="Phobius"/>
    </source>
</evidence>
<keyword evidence="3" id="KW-1185">Reference proteome</keyword>
<evidence type="ECO:0000313" key="2">
    <source>
        <dbReference type="EMBL" id="MBP1931997.1"/>
    </source>
</evidence>
<comment type="caution">
    <text evidence="2">The sequence shown here is derived from an EMBL/GenBank/DDBJ whole genome shotgun (WGS) entry which is preliminary data.</text>
</comment>
<accession>A0ABS4GNZ1</accession>
<keyword evidence="1" id="KW-1133">Transmembrane helix</keyword>
<dbReference type="Proteomes" id="UP001519343">
    <property type="component" value="Unassembled WGS sequence"/>
</dbReference>